<evidence type="ECO:0000259" key="2">
    <source>
        <dbReference type="Pfam" id="PF24750"/>
    </source>
</evidence>
<accession>A0A2P5CSY1</accession>
<dbReference type="Gene3D" id="1.20.1280.50">
    <property type="match status" value="1"/>
</dbReference>
<dbReference type="InterPro" id="IPR001810">
    <property type="entry name" value="F-box_dom"/>
</dbReference>
<reference evidence="4" key="1">
    <citation type="submission" date="2016-06" db="EMBL/GenBank/DDBJ databases">
        <title>Parallel loss of symbiosis genes in relatives of nitrogen-fixing non-legume Parasponia.</title>
        <authorList>
            <person name="Van Velzen R."/>
            <person name="Holmer R."/>
            <person name="Bu F."/>
            <person name="Rutten L."/>
            <person name="Van Zeijl A."/>
            <person name="Liu W."/>
            <person name="Santuari L."/>
            <person name="Cao Q."/>
            <person name="Sharma T."/>
            <person name="Shen D."/>
            <person name="Roswanjaya Y."/>
            <person name="Wardhani T."/>
            <person name="Kalhor M.S."/>
            <person name="Jansen J."/>
            <person name="Van den Hoogen J."/>
            <person name="Gungor B."/>
            <person name="Hartog M."/>
            <person name="Hontelez J."/>
            <person name="Verver J."/>
            <person name="Yang W.-C."/>
            <person name="Schijlen E."/>
            <person name="Repin R."/>
            <person name="Schilthuizen M."/>
            <person name="Schranz E."/>
            <person name="Heidstra R."/>
            <person name="Miyata K."/>
            <person name="Fedorova E."/>
            <person name="Kohlen W."/>
            <person name="Bisseling T."/>
            <person name="Smit S."/>
            <person name="Geurts R."/>
        </authorList>
    </citation>
    <scope>NUCLEOTIDE SEQUENCE [LARGE SCALE GENOMIC DNA]</scope>
    <source>
        <strain evidence="4">cv. WU1-14</strain>
    </source>
</reference>
<evidence type="ECO:0000259" key="1">
    <source>
        <dbReference type="Pfam" id="PF12937"/>
    </source>
</evidence>
<feature type="domain" description="F-box" evidence="1">
    <location>
        <begin position="11"/>
        <end position="46"/>
    </location>
</feature>
<dbReference type="PANTHER" id="PTHR35546:SF130">
    <property type="entry name" value="EXPRESSED PROTEIN"/>
    <property type="match status" value="1"/>
</dbReference>
<evidence type="ECO:0000313" key="3">
    <source>
        <dbReference type="EMBL" id="PON64150.1"/>
    </source>
</evidence>
<evidence type="ECO:0000313" key="4">
    <source>
        <dbReference type="Proteomes" id="UP000237105"/>
    </source>
</evidence>
<name>A0A2P5CSY1_PARAD</name>
<gene>
    <name evidence="3" type="ORF">PanWU01x14_126720</name>
</gene>
<dbReference type="AlphaFoldDB" id="A0A2P5CSY1"/>
<dbReference type="InterPro" id="IPR056592">
    <property type="entry name" value="Beta-prop_At3g26010-like"/>
</dbReference>
<dbReference type="PANTHER" id="PTHR35546">
    <property type="entry name" value="F-BOX PROTEIN INTERACTION DOMAIN PROTEIN-RELATED"/>
    <property type="match status" value="1"/>
</dbReference>
<dbReference type="Proteomes" id="UP000237105">
    <property type="component" value="Unassembled WGS sequence"/>
</dbReference>
<keyword evidence="4" id="KW-1185">Reference proteome</keyword>
<dbReference type="Pfam" id="PF12937">
    <property type="entry name" value="F-box-like"/>
    <property type="match status" value="1"/>
</dbReference>
<dbReference type="EMBL" id="JXTB01000098">
    <property type="protein sequence ID" value="PON64150.1"/>
    <property type="molecule type" value="Genomic_DNA"/>
</dbReference>
<dbReference type="OrthoDB" id="674184at2759"/>
<comment type="caution">
    <text evidence="3">The sequence shown here is derived from an EMBL/GenBank/DDBJ whole genome shotgun (WGS) entry which is preliminary data.</text>
</comment>
<protein>
    <submittedName>
        <fullName evidence="3">F-box domain containing protein</fullName>
    </submittedName>
</protein>
<dbReference type="InterPro" id="IPR036047">
    <property type="entry name" value="F-box-like_dom_sf"/>
</dbReference>
<proteinExistence type="predicted"/>
<dbReference type="Pfam" id="PF24750">
    <property type="entry name" value="b-prop_At3g26010-like"/>
    <property type="match status" value="1"/>
</dbReference>
<dbReference type="InterPro" id="IPR055290">
    <property type="entry name" value="At3g26010-like"/>
</dbReference>
<sequence length="434" mass="49609">MPLLIHQITTDDLLVEIFIRLPDIRSVIRCGAVCKRWFSLITSIHFRRQKLLRHHSHQSLPFTFIIRHGWCAKLTVPLCEYFPKESLILHGGGLESSCGGGGGVVGGGTYLDFLPWRNVWLHSSCDDLLLLSLERGKQFMICNPFTKQWLQLPLPQTPVDLTPFDPFGLGHGGLVCKPNNRRQQQQLLKLDQYSYKVMLIWEIYTDVNTNVSDFRTITFCSETGKWSSALGSLPFPRELTYNPPVVCNGMLHWLTLDLDESTVHGILAFDPFKDAGHPEYLRSIEFPSGLVQEAGQSHQALVRLGLVCGRLRLSQLLVTQRNGFALKVWELNYDDGVNDGGDDHDGMWTLVHDIRVKSWTDDRLYVFAFHPYDGNVLFVLFDKRDIYQYDIGEEKMEQMGQLPNGGERTFPARLRNYTLVHPFWPTPIPDLPSL</sequence>
<dbReference type="SUPFAM" id="SSF81383">
    <property type="entry name" value="F-box domain"/>
    <property type="match status" value="1"/>
</dbReference>
<feature type="domain" description="F-box protein At3g26010-like beta-propeller" evidence="2">
    <location>
        <begin position="122"/>
        <end position="378"/>
    </location>
</feature>
<organism evidence="3 4">
    <name type="scientific">Parasponia andersonii</name>
    <name type="common">Sponia andersonii</name>
    <dbReference type="NCBI Taxonomy" id="3476"/>
    <lineage>
        <taxon>Eukaryota</taxon>
        <taxon>Viridiplantae</taxon>
        <taxon>Streptophyta</taxon>
        <taxon>Embryophyta</taxon>
        <taxon>Tracheophyta</taxon>
        <taxon>Spermatophyta</taxon>
        <taxon>Magnoliopsida</taxon>
        <taxon>eudicotyledons</taxon>
        <taxon>Gunneridae</taxon>
        <taxon>Pentapetalae</taxon>
        <taxon>rosids</taxon>
        <taxon>fabids</taxon>
        <taxon>Rosales</taxon>
        <taxon>Cannabaceae</taxon>
        <taxon>Parasponia</taxon>
    </lineage>
</organism>